<dbReference type="Proteomes" id="UP001236663">
    <property type="component" value="Unassembled WGS sequence"/>
</dbReference>
<dbReference type="EMBL" id="JAUFQS010000005">
    <property type="protein sequence ID" value="MDN3687396.1"/>
    <property type="molecule type" value="Genomic_DNA"/>
</dbReference>
<keyword evidence="1" id="KW-0472">Membrane</keyword>
<sequence length="195" mass="22882">MKELLARLRNITLRLREIISISRDRNTESIYNELDQIQREIYDLELIEPSLNSLEKFKRRNMIISGFPTVVALGLVVYVFFLNEANTTQKRTFQNNASIRKEIIEKLETINEETMYQLTLDTVMNDSTIISLLGRRYYDDENSNYENGKRFLFMEYLRAKNFKNKMILEIDSLKKELVKTKAANLVARPEPNGSG</sequence>
<protein>
    <submittedName>
        <fullName evidence="2">Uncharacterized protein</fullName>
    </submittedName>
</protein>
<gene>
    <name evidence="2" type="ORF">QWZ15_06130</name>
</gene>
<evidence type="ECO:0000256" key="1">
    <source>
        <dbReference type="SAM" id="Phobius"/>
    </source>
</evidence>
<comment type="caution">
    <text evidence="2">The sequence shown here is derived from an EMBL/GenBank/DDBJ whole genome shotgun (WGS) entry which is preliminary data.</text>
</comment>
<keyword evidence="3" id="KW-1185">Reference proteome</keyword>
<proteinExistence type="predicted"/>
<reference evidence="3" key="1">
    <citation type="journal article" date="2019" name="Int. J. Syst. Evol. Microbiol.">
        <title>The Global Catalogue of Microorganisms (GCM) 10K type strain sequencing project: providing services to taxonomists for standard genome sequencing and annotation.</title>
        <authorList>
            <consortium name="The Broad Institute Genomics Platform"/>
            <consortium name="The Broad Institute Genome Sequencing Center for Infectious Disease"/>
            <person name="Wu L."/>
            <person name="Ma J."/>
        </authorList>
    </citation>
    <scope>NUCLEOTIDE SEQUENCE [LARGE SCALE GENOMIC DNA]</scope>
    <source>
        <strain evidence="3">CECT 7706</strain>
    </source>
</reference>
<evidence type="ECO:0000313" key="3">
    <source>
        <dbReference type="Proteomes" id="UP001236663"/>
    </source>
</evidence>
<dbReference type="RefSeq" id="WP_163386659.1">
    <property type="nucleotide sequence ID" value="NZ_JAUFQS010000005.1"/>
</dbReference>
<keyword evidence="1" id="KW-0812">Transmembrane</keyword>
<organism evidence="2 3">
    <name type="scientific">Cyclobacterium jeungdonense</name>
    <dbReference type="NCBI Taxonomy" id="708087"/>
    <lineage>
        <taxon>Bacteria</taxon>
        <taxon>Pseudomonadati</taxon>
        <taxon>Bacteroidota</taxon>
        <taxon>Cytophagia</taxon>
        <taxon>Cytophagales</taxon>
        <taxon>Cyclobacteriaceae</taxon>
        <taxon>Cyclobacterium</taxon>
    </lineage>
</organism>
<name>A0ABT8C513_9BACT</name>
<feature type="transmembrane region" description="Helical" evidence="1">
    <location>
        <begin position="62"/>
        <end position="81"/>
    </location>
</feature>
<keyword evidence="1" id="KW-1133">Transmembrane helix</keyword>
<accession>A0ABT8C513</accession>
<evidence type="ECO:0000313" key="2">
    <source>
        <dbReference type="EMBL" id="MDN3687396.1"/>
    </source>
</evidence>